<sequence>MKENFRGIANSIPVHQRSFFKYLYQQFEPLLQPPLKEKKIQLRSKITKSVIDMAKILCCRQYDHIELNEDEKSEKIESTGEEEFYLCKKWRNSREGWFLFEAFVSFFFASSHLKVLKFETNLKVKELEVEGLEETNLLSQTEKEKKLRVLLHILGTPNQGIMKNNEEKKGEQKKDDSVNMEVENLHDQIVKKLCYDEKWLNYVLTLDNILKMVAIFMKIRTNTPVILMGETGCGKSCLIKFLSYAANVKLIAVDVHGGFGRDDLRQVMKDCNTQMSRDNEPEMWVFLDE</sequence>
<dbReference type="AlphaFoldDB" id="X6LIN2"/>
<protein>
    <recommendedName>
        <fullName evidence="3">ATPase AAA-type core domain-containing protein</fullName>
    </recommendedName>
</protein>
<gene>
    <name evidence="1" type="ORF">RFI_36439</name>
</gene>
<organism evidence="1 2">
    <name type="scientific">Reticulomyxa filosa</name>
    <dbReference type="NCBI Taxonomy" id="46433"/>
    <lineage>
        <taxon>Eukaryota</taxon>
        <taxon>Sar</taxon>
        <taxon>Rhizaria</taxon>
        <taxon>Retaria</taxon>
        <taxon>Foraminifera</taxon>
        <taxon>Monothalamids</taxon>
        <taxon>Reticulomyxidae</taxon>
        <taxon>Reticulomyxa</taxon>
    </lineage>
</organism>
<feature type="non-terminal residue" evidence="1">
    <location>
        <position position="289"/>
    </location>
</feature>
<dbReference type="PANTHER" id="PTHR22605:SF1">
    <property type="entry name" value="RZ-TYPE DOMAIN-CONTAINING PROTEIN"/>
    <property type="match status" value="1"/>
</dbReference>
<proteinExistence type="predicted"/>
<dbReference type="InterPro" id="IPR027417">
    <property type="entry name" value="P-loop_NTPase"/>
</dbReference>
<dbReference type="Gene3D" id="3.40.50.300">
    <property type="entry name" value="P-loop containing nucleotide triphosphate hydrolases"/>
    <property type="match status" value="1"/>
</dbReference>
<evidence type="ECO:0008006" key="3">
    <source>
        <dbReference type="Google" id="ProtNLM"/>
    </source>
</evidence>
<dbReference type="Proteomes" id="UP000023152">
    <property type="component" value="Unassembled WGS sequence"/>
</dbReference>
<dbReference type="GO" id="GO:0004842">
    <property type="term" value="F:ubiquitin-protein transferase activity"/>
    <property type="evidence" value="ECO:0007669"/>
    <property type="project" value="InterPro"/>
</dbReference>
<evidence type="ECO:0000313" key="2">
    <source>
        <dbReference type="Proteomes" id="UP000023152"/>
    </source>
</evidence>
<accession>X6LIN2</accession>
<dbReference type="PANTHER" id="PTHR22605">
    <property type="entry name" value="RZ-TYPE DOMAIN-CONTAINING PROTEIN"/>
    <property type="match status" value="1"/>
</dbReference>
<name>X6LIN2_RETFI</name>
<dbReference type="EMBL" id="ASPP01039482">
    <property type="protein sequence ID" value="ETO01002.1"/>
    <property type="molecule type" value="Genomic_DNA"/>
</dbReference>
<keyword evidence="2" id="KW-1185">Reference proteome</keyword>
<reference evidence="1 2" key="1">
    <citation type="journal article" date="2013" name="Curr. Biol.">
        <title>The Genome of the Foraminiferan Reticulomyxa filosa.</title>
        <authorList>
            <person name="Glockner G."/>
            <person name="Hulsmann N."/>
            <person name="Schleicher M."/>
            <person name="Noegel A.A."/>
            <person name="Eichinger L."/>
            <person name="Gallinger C."/>
            <person name="Pawlowski J."/>
            <person name="Sierra R."/>
            <person name="Euteneuer U."/>
            <person name="Pillet L."/>
            <person name="Moustafa A."/>
            <person name="Platzer M."/>
            <person name="Groth M."/>
            <person name="Szafranski K."/>
            <person name="Schliwa M."/>
        </authorList>
    </citation>
    <scope>NUCLEOTIDE SEQUENCE [LARGE SCALE GENOMIC DNA]</scope>
</reference>
<dbReference type="InterPro" id="IPR031248">
    <property type="entry name" value="RNF213"/>
</dbReference>
<dbReference type="GO" id="GO:0016887">
    <property type="term" value="F:ATP hydrolysis activity"/>
    <property type="evidence" value="ECO:0007669"/>
    <property type="project" value="InterPro"/>
</dbReference>
<dbReference type="SUPFAM" id="SSF52540">
    <property type="entry name" value="P-loop containing nucleoside triphosphate hydrolases"/>
    <property type="match status" value="1"/>
</dbReference>
<evidence type="ECO:0000313" key="1">
    <source>
        <dbReference type="EMBL" id="ETO01002.1"/>
    </source>
</evidence>
<comment type="caution">
    <text evidence="1">The sequence shown here is derived from an EMBL/GenBank/DDBJ whole genome shotgun (WGS) entry which is preliminary data.</text>
</comment>